<dbReference type="SUPFAM" id="SSF49329">
    <property type="entry name" value="Cu,Zn superoxide dismutase-like"/>
    <property type="match status" value="1"/>
</dbReference>
<gene>
    <name evidence="3" type="ORF">SAMN05444320_101311</name>
</gene>
<dbReference type="STRING" id="2017.SAMN05444320_101311"/>
<protein>
    <submittedName>
        <fullName evidence="3">Superoxide dismutase, Cu-Zn family</fullName>
    </submittedName>
</protein>
<accession>A0A1M4U686</accession>
<dbReference type="RefSeq" id="WP_073479502.1">
    <property type="nucleotide sequence ID" value="NZ_FQVN01000001.1"/>
</dbReference>
<dbReference type="EMBL" id="FQVN01000001">
    <property type="protein sequence ID" value="SHE52130.1"/>
    <property type="molecule type" value="Genomic_DNA"/>
</dbReference>
<dbReference type="Proteomes" id="UP000184501">
    <property type="component" value="Unassembled WGS sequence"/>
</dbReference>
<dbReference type="AlphaFoldDB" id="A0A1M4U686"/>
<name>A0A1M4U686_STRHI</name>
<dbReference type="OrthoDB" id="3297424at2"/>
<reference evidence="3 4" key="1">
    <citation type="submission" date="2016-11" db="EMBL/GenBank/DDBJ databases">
        <authorList>
            <person name="Jaros S."/>
            <person name="Januszkiewicz K."/>
            <person name="Wedrychowicz H."/>
        </authorList>
    </citation>
    <scope>NUCLEOTIDE SEQUENCE [LARGE SCALE GENOMIC DNA]</scope>
    <source>
        <strain evidence="3 4">DSM 44523</strain>
    </source>
</reference>
<evidence type="ECO:0000256" key="2">
    <source>
        <dbReference type="SAM" id="SignalP"/>
    </source>
</evidence>
<organism evidence="3 4">
    <name type="scientific">Streptoalloteichus hindustanus</name>
    <dbReference type="NCBI Taxonomy" id="2017"/>
    <lineage>
        <taxon>Bacteria</taxon>
        <taxon>Bacillati</taxon>
        <taxon>Actinomycetota</taxon>
        <taxon>Actinomycetes</taxon>
        <taxon>Pseudonocardiales</taxon>
        <taxon>Pseudonocardiaceae</taxon>
        <taxon>Streptoalloteichus</taxon>
    </lineage>
</organism>
<feature type="signal peptide" evidence="2">
    <location>
        <begin position="1"/>
        <end position="27"/>
    </location>
</feature>
<comment type="similarity">
    <text evidence="1">Belongs to the Cu-Zn superoxide dismutase family.</text>
</comment>
<dbReference type="GO" id="GO:0006801">
    <property type="term" value="P:superoxide metabolic process"/>
    <property type="evidence" value="ECO:0007669"/>
    <property type="project" value="InterPro"/>
</dbReference>
<feature type="chain" id="PRO_5013041846" evidence="2">
    <location>
        <begin position="28"/>
        <end position="199"/>
    </location>
</feature>
<keyword evidence="2" id="KW-0732">Signal</keyword>
<evidence type="ECO:0000313" key="4">
    <source>
        <dbReference type="Proteomes" id="UP000184501"/>
    </source>
</evidence>
<sequence>MRRNSTLAALFGMGAALTLLTAVPASASIPDLSEAPGGGGAVVARGRFEPYRAGAKAITYDQKLVKAGSRATVYAYPAPNNSTSVILITRGLVPHRGYGAHAHVNACGATGAAAGPHYQNVVDPKPGTSTDPAYANPRNEVWLDFTTDDDGNGIAVTTVPWRFTDRHAGSVIIHEHHTHTHPGHAGQAGDRLACITVPF</sequence>
<keyword evidence="4" id="KW-1185">Reference proteome</keyword>
<dbReference type="GO" id="GO:0046872">
    <property type="term" value="F:metal ion binding"/>
    <property type="evidence" value="ECO:0007669"/>
    <property type="project" value="InterPro"/>
</dbReference>
<evidence type="ECO:0000313" key="3">
    <source>
        <dbReference type="EMBL" id="SHE52130.1"/>
    </source>
</evidence>
<dbReference type="InterPro" id="IPR036423">
    <property type="entry name" value="SOD-like_Cu/Zn_dom_sf"/>
</dbReference>
<evidence type="ECO:0000256" key="1">
    <source>
        <dbReference type="ARBA" id="ARBA00010457"/>
    </source>
</evidence>
<dbReference type="Gene3D" id="2.60.40.200">
    <property type="entry name" value="Superoxide dismutase, copper/zinc binding domain"/>
    <property type="match status" value="1"/>
</dbReference>
<proteinExistence type="inferred from homology"/>